<dbReference type="GeneID" id="94848804"/>
<comment type="caution">
    <text evidence="1">The sequence shown here is derived from an EMBL/GenBank/DDBJ whole genome shotgun (WGS) entry which is preliminary data.</text>
</comment>
<dbReference type="Proteomes" id="UP000179807">
    <property type="component" value="Unassembled WGS sequence"/>
</dbReference>
<dbReference type="VEuPathDB" id="TrichDB:TRFO_42044"/>
<dbReference type="EMBL" id="MLAK01000146">
    <property type="protein sequence ID" value="OHT16094.1"/>
    <property type="molecule type" value="Genomic_DNA"/>
</dbReference>
<gene>
    <name evidence="1" type="ORF">TRFO_42044</name>
</gene>
<protein>
    <submittedName>
        <fullName evidence="1">Uncharacterized protein</fullName>
    </submittedName>
</protein>
<reference evidence="1" key="1">
    <citation type="submission" date="2016-10" db="EMBL/GenBank/DDBJ databases">
        <authorList>
            <person name="Benchimol M."/>
            <person name="Almeida L.G."/>
            <person name="Vasconcelos A.T."/>
            <person name="Perreira-Neves A."/>
            <person name="Rosa I.A."/>
            <person name="Tasca T."/>
            <person name="Bogo M.R."/>
            <person name="de Souza W."/>
        </authorList>
    </citation>
    <scope>NUCLEOTIDE SEQUENCE [LARGE SCALE GENOMIC DNA]</scope>
    <source>
        <strain evidence="1">K</strain>
    </source>
</reference>
<sequence>MNQSFCKRFLVVDHLDNTNHMNLLRSFKLASNPQQKNIKWNELKNIKIDEMENLCLSLNIPIKTLTNYTSFFLTKFENPFLPILYKESDICIYFYTLDTLQELFRLIENNAFDDDQKVHFFINYELLGISEKNPKEIQKFFKRFDKFLHEILNTYKNRGPFIYFQHSSFIEKEKIHYLHVIEINNLHLSDKSKEFKYVFDLKFKPAKAYVISYQYNTKNAEITQPCFNKIKNSYMFEGTFESKKNNLNQSAFLVCSI</sequence>
<organism evidence="1 2">
    <name type="scientific">Tritrichomonas foetus</name>
    <dbReference type="NCBI Taxonomy" id="1144522"/>
    <lineage>
        <taxon>Eukaryota</taxon>
        <taxon>Metamonada</taxon>
        <taxon>Parabasalia</taxon>
        <taxon>Tritrichomonadida</taxon>
        <taxon>Tritrichomonadidae</taxon>
        <taxon>Tritrichomonas</taxon>
    </lineage>
</organism>
<dbReference type="AlphaFoldDB" id="A0A1J4L2D0"/>
<name>A0A1J4L2D0_9EUKA</name>
<accession>A0A1J4L2D0</accession>
<keyword evidence="2" id="KW-1185">Reference proteome</keyword>
<evidence type="ECO:0000313" key="1">
    <source>
        <dbReference type="EMBL" id="OHT16094.1"/>
    </source>
</evidence>
<dbReference type="RefSeq" id="XP_068369230.1">
    <property type="nucleotide sequence ID" value="XM_068514100.1"/>
</dbReference>
<evidence type="ECO:0000313" key="2">
    <source>
        <dbReference type="Proteomes" id="UP000179807"/>
    </source>
</evidence>
<proteinExistence type="predicted"/>